<organism evidence="1 2">
    <name type="scientific">Ilyomonas limi</name>
    <dbReference type="NCBI Taxonomy" id="2575867"/>
    <lineage>
        <taxon>Bacteria</taxon>
        <taxon>Pseudomonadati</taxon>
        <taxon>Bacteroidota</taxon>
        <taxon>Chitinophagia</taxon>
        <taxon>Chitinophagales</taxon>
        <taxon>Chitinophagaceae</taxon>
        <taxon>Ilyomonas</taxon>
    </lineage>
</organism>
<evidence type="ECO:0000313" key="2">
    <source>
        <dbReference type="Proteomes" id="UP000305848"/>
    </source>
</evidence>
<accession>A0A4U3KRC6</accession>
<protein>
    <submittedName>
        <fullName evidence="1">Uncharacterized protein</fullName>
    </submittedName>
</protein>
<reference evidence="1 2" key="1">
    <citation type="submission" date="2019-05" db="EMBL/GenBank/DDBJ databases">
        <title>Panacibacter sp. strain 17mud1-8 Genome sequencing and assembly.</title>
        <authorList>
            <person name="Chhetri G."/>
        </authorList>
    </citation>
    <scope>NUCLEOTIDE SEQUENCE [LARGE SCALE GENOMIC DNA]</scope>
    <source>
        <strain evidence="1 2">17mud1-8</strain>
    </source>
</reference>
<proteinExistence type="predicted"/>
<gene>
    <name evidence="1" type="ORF">FC093_23480</name>
</gene>
<keyword evidence="2" id="KW-1185">Reference proteome</keyword>
<dbReference type="EMBL" id="SZQL01000056">
    <property type="protein sequence ID" value="TKK63994.1"/>
    <property type="molecule type" value="Genomic_DNA"/>
</dbReference>
<name>A0A4U3KRC6_9BACT</name>
<dbReference type="AlphaFoldDB" id="A0A4U3KRC6"/>
<comment type="caution">
    <text evidence="1">The sequence shown here is derived from an EMBL/GenBank/DDBJ whole genome shotgun (WGS) entry which is preliminary data.</text>
</comment>
<dbReference type="RefSeq" id="WP_137264266.1">
    <property type="nucleotide sequence ID" value="NZ_SZQL01000056.1"/>
</dbReference>
<sequence>MQFYGYLEDSTNAYSFGITFDSVGHEIKKTRGDVIKWFISKHGNDSLTISFLLLKINRSYGRITLTGSDFSKQVSLFEGYSSNTIGAMLIISKHQRKTILMSGEIRDDCSMKKRNIEDSLRIPEYLTK</sequence>
<evidence type="ECO:0000313" key="1">
    <source>
        <dbReference type="EMBL" id="TKK63994.1"/>
    </source>
</evidence>
<dbReference type="Proteomes" id="UP000305848">
    <property type="component" value="Unassembled WGS sequence"/>
</dbReference>